<reference evidence="11" key="1">
    <citation type="submission" date="2016-10" db="EMBL/GenBank/DDBJ databases">
        <authorList>
            <person name="Varghese N."/>
            <person name="Submissions S."/>
        </authorList>
    </citation>
    <scope>NUCLEOTIDE SEQUENCE [LARGE SCALE GENOMIC DNA]</scope>
    <source>
        <strain evidence="11">DSM 22329</strain>
    </source>
</reference>
<dbReference type="AlphaFoldDB" id="A0A1H0ULR9"/>
<dbReference type="STRING" id="443156.SAMN04489867_3385"/>
<evidence type="ECO:0000313" key="11">
    <source>
        <dbReference type="Proteomes" id="UP000199077"/>
    </source>
</evidence>
<protein>
    <recommendedName>
        <fullName evidence="8">5-hydroxyisourate hydrolase</fullName>
        <shortName evidence="8">HIU hydrolase</shortName>
        <shortName evidence="8">HIUHase</shortName>
        <ecNumber evidence="8">3.5.2.17</ecNumber>
    </recommendedName>
</protein>
<comment type="function">
    <text evidence="2">Catalyzes the hydrolysis of 5-hydroxyisourate (HIU) to 2-oxo-4-hydroxy-4-carboxy-5-ureidoimidazoline (OHCU).</text>
</comment>
<organism evidence="10 11">
    <name type="scientific">Pedococcus dokdonensis</name>
    <dbReference type="NCBI Taxonomy" id="443156"/>
    <lineage>
        <taxon>Bacteria</taxon>
        <taxon>Bacillati</taxon>
        <taxon>Actinomycetota</taxon>
        <taxon>Actinomycetes</taxon>
        <taxon>Micrococcales</taxon>
        <taxon>Intrasporangiaceae</taxon>
        <taxon>Pedococcus</taxon>
    </lineage>
</organism>
<evidence type="ECO:0000256" key="6">
    <source>
        <dbReference type="ARBA" id="ARBA00022801"/>
    </source>
</evidence>
<evidence type="ECO:0000256" key="3">
    <source>
        <dbReference type="ARBA" id="ARBA00009850"/>
    </source>
</evidence>
<dbReference type="Gene3D" id="2.60.40.180">
    <property type="entry name" value="Transthyretin/hydroxyisourate hydrolase domain"/>
    <property type="match status" value="1"/>
</dbReference>
<evidence type="ECO:0000256" key="1">
    <source>
        <dbReference type="ARBA" id="ARBA00001043"/>
    </source>
</evidence>
<feature type="binding site" evidence="7">
    <location>
        <position position="110"/>
    </location>
    <ligand>
        <name>substrate</name>
    </ligand>
</feature>
<dbReference type="RefSeq" id="WP_091788115.1">
    <property type="nucleotide sequence ID" value="NZ_LT629711.1"/>
</dbReference>
<proteinExistence type="inferred from homology"/>
<dbReference type="Pfam" id="PF00576">
    <property type="entry name" value="Transthyretin"/>
    <property type="match status" value="1"/>
</dbReference>
<gene>
    <name evidence="10" type="ORF">SAMN04489867_3385</name>
</gene>
<feature type="domain" description="Transthyretin/hydroxyisourate hydrolase" evidence="9">
    <location>
        <begin position="4"/>
        <end position="112"/>
    </location>
</feature>
<evidence type="ECO:0000256" key="8">
    <source>
        <dbReference type="RuleBase" id="RU361270"/>
    </source>
</evidence>
<comment type="subunit">
    <text evidence="4 8">Homotetramer.</text>
</comment>
<dbReference type="InterPro" id="IPR000895">
    <property type="entry name" value="Transthyretin/HIU_hydrolase"/>
</dbReference>
<dbReference type="Proteomes" id="UP000199077">
    <property type="component" value="Chromosome I"/>
</dbReference>
<dbReference type="GO" id="GO:0033971">
    <property type="term" value="F:hydroxyisourate hydrolase activity"/>
    <property type="evidence" value="ECO:0007669"/>
    <property type="project" value="UniProtKB-EC"/>
</dbReference>
<dbReference type="PRINTS" id="PR00189">
    <property type="entry name" value="TRNSTHYRETIN"/>
</dbReference>
<keyword evidence="6 8" id="KW-0378">Hydrolase</keyword>
<feature type="binding site" evidence="7">
    <location>
        <position position="47"/>
    </location>
    <ligand>
        <name>substrate</name>
    </ligand>
</feature>
<dbReference type="InterPro" id="IPR036817">
    <property type="entry name" value="Transthyretin/HIU_hydrolase_sf"/>
</dbReference>
<dbReference type="PROSITE" id="PS00768">
    <property type="entry name" value="TRANSTHYRETIN_1"/>
    <property type="match status" value="1"/>
</dbReference>
<dbReference type="NCBIfam" id="TIGR02962">
    <property type="entry name" value="hdxy_isourate"/>
    <property type="match status" value="1"/>
</dbReference>
<comment type="catalytic activity">
    <reaction evidence="1 8">
        <text>5-hydroxyisourate + H2O = 5-hydroxy-2-oxo-4-ureido-2,5-dihydro-1H-imidazole-5-carboxylate + H(+)</text>
        <dbReference type="Rhea" id="RHEA:23736"/>
        <dbReference type="ChEBI" id="CHEBI:15377"/>
        <dbReference type="ChEBI" id="CHEBI:15378"/>
        <dbReference type="ChEBI" id="CHEBI:18072"/>
        <dbReference type="ChEBI" id="CHEBI:58639"/>
        <dbReference type="EC" id="3.5.2.17"/>
    </reaction>
</comment>
<dbReference type="EC" id="3.5.2.17" evidence="8"/>
<dbReference type="InterPro" id="IPR014306">
    <property type="entry name" value="Hydroxyisourate_hydrolase"/>
</dbReference>
<sequence>MGTLSTHVLDTSLGTPAAGITVVLESVAGAGDPGAVIGDGVTDGDGRVGSIGPERLEAGDYRLRFASGGYFAARGVEGFYPEVVVVFTVADADQHYHVPVLLNPFGYSTYRGS</sequence>
<dbReference type="InterPro" id="IPR023418">
    <property type="entry name" value="Thyroxine_BS"/>
</dbReference>
<dbReference type="SUPFAM" id="SSF49472">
    <property type="entry name" value="Transthyretin (synonym: prealbumin)"/>
    <property type="match status" value="1"/>
</dbReference>
<evidence type="ECO:0000259" key="9">
    <source>
        <dbReference type="Pfam" id="PF00576"/>
    </source>
</evidence>
<name>A0A1H0ULR9_9MICO</name>
<dbReference type="InterPro" id="IPR023416">
    <property type="entry name" value="Transthyretin/HIU_hydrolase_d"/>
</dbReference>
<accession>A0A1H0ULR9</accession>
<evidence type="ECO:0000256" key="7">
    <source>
        <dbReference type="PIRSR" id="PIRSR600895-51"/>
    </source>
</evidence>
<dbReference type="CDD" id="cd05822">
    <property type="entry name" value="TLP_HIUase"/>
    <property type="match status" value="1"/>
</dbReference>
<evidence type="ECO:0000256" key="4">
    <source>
        <dbReference type="ARBA" id="ARBA00011881"/>
    </source>
</evidence>
<dbReference type="GO" id="GO:0006144">
    <property type="term" value="P:purine nucleobase metabolic process"/>
    <property type="evidence" value="ECO:0007669"/>
    <property type="project" value="UniProtKB-KW"/>
</dbReference>
<dbReference type="PANTHER" id="PTHR10395:SF7">
    <property type="entry name" value="5-HYDROXYISOURATE HYDROLASE"/>
    <property type="match status" value="1"/>
</dbReference>
<keyword evidence="5 8" id="KW-0659">Purine metabolism</keyword>
<evidence type="ECO:0000256" key="2">
    <source>
        <dbReference type="ARBA" id="ARBA00002704"/>
    </source>
</evidence>
<feature type="binding site" evidence="7">
    <location>
        <position position="7"/>
    </location>
    <ligand>
        <name>substrate</name>
    </ligand>
</feature>
<comment type="similarity">
    <text evidence="3 8">Belongs to the transthyretin family. 5-hydroxyisourate hydrolase subfamily.</text>
</comment>
<evidence type="ECO:0000313" key="10">
    <source>
        <dbReference type="EMBL" id="SDP66888.1"/>
    </source>
</evidence>
<dbReference type="OrthoDB" id="9792386at2"/>
<keyword evidence="11" id="KW-1185">Reference proteome</keyword>
<evidence type="ECO:0000256" key="5">
    <source>
        <dbReference type="ARBA" id="ARBA00022631"/>
    </source>
</evidence>
<dbReference type="EMBL" id="LT629711">
    <property type="protein sequence ID" value="SDP66888.1"/>
    <property type="molecule type" value="Genomic_DNA"/>
</dbReference>
<dbReference type="PANTHER" id="PTHR10395">
    <property type="entry name" value="URICASE AND TRANSTHYRETIN-RELATED"/>
    <property type="match status" value="1"/>
</dbReference>